<protein>
    <recommendedName>
        <fullName evidence="2">Costars domain-containing protein</fullName>
    </recommendedName>
</protein>
<dbReference type="InterPro" id="IPR044302">
    <property type="entry name" value="Costars"/>
</dbReference>
<proteinExistence type="inferred from homology"/>
<name>A0A0C3F2M9_PILCF</name>
<dbReference type="SMART" id="SM01283">
    <property type="entry name" value="Costars"/>
    <property type="match status" value="1"/>
</dbReference>
<dbReference type="InterPro" id="IPR038095">
    <property type="entry name" value="Costars_sf"/>
</dbReference>
<evidence type="ECO:0000313" key="3">
    <source>
        <dbReference type="EMBL" id="KIM79055.1"/>
    </source>
</evidence>
<dbReference type="AlphaFoldDB" id="A0A0C3F2M9"/>
<dbReference type="PANTHER" id="PTHR46334:SF1">
    <property type="entry name" value="COSTARS FAMILY PROTEIN ABRACL"/>
    <property type="match status" value="1"/>
</dbReference>
<evidence type="ECO:0000256" key="1">
    <source>
        <dbReference type="ARBA" id="ARBA00006126"/>
    </source>
</evidence>
<dbReference type="Gene3D" id="1.10.10.1540">
    <property type="entry name" value="Costar domain"/>
    <property type="match status" value="1"/>
</dbReference>
<sequence length="91" mass="10095">MMISLEEQIQNLVDIIKEHGSPSDDGKLSITFGNLLSKTHSDALNMTLRKAKKKGNISFDGEILMQGRKVSGRNPEADDDVQIVLLNEEVK</sequence>
<feature type="domain" description="Costars" evidence="2">
    <location>
        <begin position="3"/>
        <end position="86"/>
    </location>
</feature>
<dbReference type="EMBL" id="KN833012">
    <property type="protein sequence ID" value="KIM79055.1"/>
    <property type="molecule type" value="Genomic_DNA"/>
</dbReference>
<dbReference type="InterPro" id="IPR027817">
    <property type="entry name" value="Costars_dom"/>
</dbReference>
<accession>A0A0C3F2M9</accession>
<dbReference type="PANTHER" id="PTHR46334">
    <property type="entry name" value="COSTARS FAMILY PROTEIN ABRACL"/>
    <property type="match status" value="1"/>
</dbReference>
<gene>
    <name evidence="3" type="ORF">PILCRDRAFT_823907</name>
</gene>
<dbReference type="InParanoid" id="A0A0C3F2M9"/>
<reference evidence="3 4" key="1">
    <citation type="submission" date="2014-04" db="EMBL/GenBank/DDBJ databases">
        <authorList>
            <consortium name="DOE Joint Genome Institute"/>
            <person name="Kuo A."/>
            <person name="Tarkka M."/>
            <person name="Buscot F."/>
            <person name="Kohler A."/>
            <person name="Nagy L.G."/>
            <person name="Floudas D."/>
            <person name="Copeland A."/>
            <person name="Barry K.W."/>
            <person name="Cichocki N."/>
            <person name="Veneault-Fourrey C."/>
            <person name="LaButti K."/>
            <person name="Lindquist E.A."/>
            <person name="Lipzen A."/>
            <person name="Lundell T."/>
            <person name="Morin E."/>
            <person name="Murat C."/>
            <person name="Sun H."/>
            <person name="Tunlid A."/>
            <person name="Henrissat B."/>
            <person name="Grigoriev I.V."/>
            <person name="Hibbett D.S."/>
            <person name="Martin F."/>
            <person name="Nordberg H.P."/>
            <person name="Cantor M.N."/>
            <person name="Hua S.X."/>
        </authorList>
    </citation>
    <scope>NUCLEOTIDE SEQUENCE [LARGE SCALE GENOMIC DNA]</scope>
    <source>
        <strain evidence="3 4">F 1598</strain>
    </source>
</reference>
<dbReference type="GO" id="GO:0032970">
    <property type="term" value="P:regulation of actin filament-based process"/>
    <property type="evidence" value="ECO:0007669"/>
    <property type="project" value="TreeGrafter"/>
</dbReference>
<dbReference type="OrthoDB" id="9871914at2759"/>
<reference evidence="4" key="2">
    <citation type="submission" date="2015-01" db="EMBL/GenBank/DDBJ databases">
        <title>Evolutionary Origins and Diversification of the Mycorrhizal Mutualists.</title>
        <authorList>
            <consortium name="DOE Joint Genome Institute"/>
            <consortium name="Mycorrhizal Genomics Consortium"/>
            <person name="Kohler A."/>
            <person name="Kuo A."/>
            <person name="Nagy L.G."/>
            <person name="Floudas D."/>
            <person name="Copeland A."/>
            <person name="Barry K.W."/>
            <person name="Cichocki N."/>
            <person name="Veneault-Fourrey C."/>
            <person name="LaButti K."/>
            <person name="Lindquist E.A."/>
            <person name="Lipzen A."/>
            <person name="Lundell T."/>
            <person name="Morin E."/>
            <person name="Murat C."/>
            <person name="Riley R."/>
            <person name="Ohm R."/>
            <person name="Sun H."/>
            <person name="Tunlid A."/>
            <person name="Henrissat B."/>
            <person name="Grigoriev I.V."/>
            <person name="Hibbett D.S."/>
            <person name="Martin F."/>
        </authorList>
    </citation>
    <scope>NUCLEOTIDE SEQUENCE [LARGE SCALE GENOMIC DNA]</scope>
    <source>
        <strain evidence="4">F 1598</strain>
    </source>
</reference>
<dbReference type="Proteomes" id="UP000054166">
    <property type="component" value="Unassembled WGS sequence"/>
</dbReference>
<organism evidence="3 4">
    <name type="scientific">Piloderma croceum (strain F 1598)</name>
    <dbReference type="NCBI Taxonomy" id="765440"/>
    <lineage>
        <taxon>Eukaryota</taxon>
        <taxon>Fungi</taxon>
        <taxon>Dikarya</taxon>
        <taxon>Basidiomycota</taxon>
        <taxon>Agaricomycotina</taxon>
        <taxon>Agaricomycetes</taxon>
        <taxon>Agaricomycetidae</taxon>
        <taxon>Atheliales</taxon>
        <taxon>Atheliaceae</taxon>
        <taxon>Piloderma</taxon>
    </lineage>
</organism>
<dbReference type="Pfam" id="PF14705">
    <property type="entry name" value="Costars"/>
    <property type="match status" value="1"/>
</dbReference>
<evidence type="ECO:0000259" key="2">
    <source>
        <dbReference type="SMART" id="SM01283"/>
    </source>
</evidence>
<evidence type="ECO:0000313" key="4">
    <source>
        <dbReference type="Proteomes" id="UP000054166"/>
    </source>
</evidence>
<dbReference type="HOGENOM" id="CLU_173478_0_0_1"/>
<keyword evidence="4" id="KW-1185">Reference proteome</keyword>
<comment type="similarity">
    <text evidence="1">Belongs to the costars family.</text>
</comment>